<reference evidence="2" key="2">
    <citation type="submission" date="2020-11" db="EMBL/GenBank/DDBJ databases">
        <authorList>
            <person name="McCartney M.A."/>
            <person name="Auch B."/>
            <person name="Kono T."/>
            <person name="Mallez S."/>
            <person name="Becker A."/>
            <person name="Gohl D.M."/>
            <person name="Silverstein K.A.T."/>
            <person name="Koren S."/>
            <person name="Bechman K.B."/>
            <person name="Herman A."/>
            <person name="Abrahante J.E."/>
            <person name="Garbe J."/>
        </authorList>
    </citation>
    <scope>NUCLEOTIDE SEQUENCE</scope>
    <source>
        <strain evidence="2">Duluth1</strain>
        <tissue evidence="2">Whole animal</tissue>
    </source>
</reference>
<reference evidence="2" key="1">
    <citation type="journal article" date="2019" name="bioRxiv">
        <title>The Genome of the Zebra Mussel, Dreissena polymorpha: A Resource for Invasive Species Research.</title>
        <authorList>
            <person name="McCartney M.A."/>
            <person name="Auch B."/>
            <person name="Kono T."/>
            <person name="Mallez S."/>
            <person name="Zhang Y."/>
            <person name="Obille A."/>
            <person name="Becker A."/>
            <person name="Abrahante J.E."/>
            <person name="Garbe J."/>
            <person name="Badalamenti J.P."/>
            <person name="Herman A."/>
            <person name="Mangelson H."/>
            <person name="Liachko I."/>
            <person name="Sullivan S."/>
            <person name="Sone E.D."/>
            <person name="Koren S."/>
            <person name="Silverstein K.A.T."/>
            <person name="Beckman K.B."/>
            <person name="Gohl D.M."/>
        </authorList>
    </citation>
    <scope>NUCLEOTIDE SEQUENCE</scope>
    <source>
        <strain evidence="2">Duluth1</strain>
        <tissue evidence="2">Whole animal</tissue>
    </source>
</reference>
<keyword evidence="1" id="KW-1133">Transmembrane helix</keyword>
<keyword evidence="1" id="KW-0812">Transmembrane</keyword>
<dbReference type="EMBL" id="JAIWYP010000003">
    <property type="protein sequence ID" value="KAH3853677.1"/>
    <property type="molecule type" value="Genomic_DNA"/>
</dbReference>
<organism evidence="2 3">
    <name type="scientific">Dreissena polymorpha</name>
    <name type="common">Zebra mussel</name>
    <name type="synonym">Mytilus polymorpha</name>
    <dbReference type="NCBI Taxonomy" id="45954"/>
    <lineage>
        <taxon>Eukaryota</taxon>
        <taxon>Metazoa</taxon>
        <taxon>Spiralia</taxon>
        <taxon>Lophotrochozoa</taxon>
        <taxon>Mollusca</taxon>
        <taxon>Bivalvia</taxon>
        <taxon>Autobranchia</taxon>
        <taxon>Heteroconchia</taxon>
        <taxon>Euheterodonta</taxon>
        <taxon>Imparidentia</taxon>
        <taxon>Neoheterodontei</taxon>
        <taxon>Myida</taxon>
        <taxon>Dreissenoidea</taxon>
        <taxon>Dreissenidae</taxon>
        <taxon>Dreissena</taxon>
    </lineage>
</organism>
<name>A0A9D4LAQ1_DREPO</name>
<keyword evidence="3" id="KW-1185">Reference proteome</keyword>
<evidence type="ECO:0000313" key="3">
    <source>
        <dbReference type="Proteomes" id="UP000828390"/>
    </source>
</evidence>
<keyword evidence="1" id="KW-0472">Membrane</keyword>
<dbReference type="AlphaFoldDB" id="A0A9D4LAQ1"/>
<sequence length="184" mass="21207">MARINIQKRNCALACCRPVSQSAFHTSTCKKMKPYVLHVLKRPIVTDEIFYCQLVQMQLNHHMNNLKSKCVLKTEILKFEKSCVRKVSKCSKTSCMSLTWLYTVDVILYLDIVTPILLGVIYCPRPMRMGSIKPVGRFFDKLLIRNAFPTYCASDHDLGPKDPNFNRGHLLFNADAHEKNQVNR</sequence>
<comment type="caution">
    <text evidence="2">The sequence shown here is derived from an EMBL/GenBank/DDBJ whole genome shotgun (WGS) entry which is preliminary data.</text>
</comment>
<feature type="transmembrane region" description="Helical" evidence="1">
    <location>
        <begin position="100"/>
        <end position="123"/>
    </location>
</feature>
<dbReference type="Proteomes" id="UP000828390">
    <property type="component" value="Unassembled WGS sequence"/>
</dbReference>
<protein>
    <submittedName>
        <fullName evidence="2">Uncharacterized protein</fullName>
    </submittedName>
</protein>
<proteinExistence type="predicted"/>
<accession>A0A9D4LAQ1</accession>
<gene>
    <name evidence="2" type="ORF">DPMN_096209</name>
</gene>
<evidence type="ECO:0000313" key="2">
    <source>
        <dbReference type="EMBL" id="KAH3853677.1"/>
    </source>
</evidence>
<evidence type="ECO:0000256" key="1">
    <source>
        <dbReference type="SAM" id="Phobius"/>
    </source>
</evidence>